<evidence type="ECO:0000256" key="1">
    <source>
        <dbReference type="SAM" id="Phobius"/>
    </source>
</evidence>
<keyword evidence="1" id="KW-0472">Membrane</keyword>
<keyword evidence="1" id="KW-1133">Transmembrane helix</keyword>
<sequence>MDIAFLAITVLFVSMLFSALFVLIGIAAVRSNQTSRRH</sequence>
<name>A0A514DAY9_9VIRU</name>
<gene>
    <name evidence="2" type="ORF">H1Rhizo26FD1160_000002</name>
</gene>
<protein>
    <submittedName>
        <fullName evidence="2">Uncharacterized protein</fullName>
    </submittedName>
</protein>
<keyword evidence="1" id="KW-0812">Transmembrane</keyword>
<proteinExistence type="predicted"/>
<accession>A0A514DAY9</accession>
<reference evidence="2" key="1">
    <citation type="submission" date="2019-05" db="EMBL/GenBank/DDBJ databases">
        <title>Metatranscriptomic reconstruction reveals RNA viruses with the potential to shape carbon cycling in soil.</title>
        <authorList>
            <person name="Starr E.P."/>
            <person name="Nuccio E."/>
            <person name="Pett-Ridge J."/>
            <person name="Banfield J.F."/>
            <person name="Firestone M.K."/>
        </authorList>
    </citation>
    <scope>NUCLEOTIDE SEQUENCE</scope>
    <source>
        <strain evidence="2">H1_Rhizo_26_FD_scaffold_1160</strain>
    </source>
</reference>
<feature type="transmembrane region" description="Helical" evidence="1">
    <location>
        <begin position="6"/>
        <end position="29"/>
    </location>
</feature>
<dbReference type="EMBL" id="MN035769">
    <property type="protein sequence ID" value="QDH90761.1"/>
    <property type="molecule type" value="Genomic_RNA"/>
</dbReference>
<evidence type="ECO:0000313" key="2">
    <source>
        <dbReference type="EMBL" id="QDH90761.1"/>
    </source>
</evidence>
<organism evidence="2">
    <name type="scientific">Leviviridae sp</name>
    <dbReference type="NCBI Taxonomy" id="2027243"/>
    <lineage>
        <taxon>Viruses</taxon>
        <taxon>Riboviria</taxon>
        <taxon>Orthornavirae</taxon>
        <taxon>Lenarviricota</taxon>
        <taxon>Leviviricetes</taxon>
        <taxon>Norzivirales</taxon>
        <taxon>Fiersviridae</taxon>
    </lineage>
</organism>